<keyword evidence="3" id="KW-1185">Reference proteome</keyword>
<evidence type="ECO:0000313" key="3">
    <source>
        <dbReference type="Proteomes" id="UP000762676"/>
    </source>
</evidence>
<gene>
    <name evidence="2" type="ORF">ElyMa_005526200</name>
</gene>
<dbReference type="EMBL" id="BMAT01011025">
    <property type="protein sequence ID" value="GFR65248.1"/>
    <property type="molecule type" value="Genomic_DNA"/>
</dbReference>
<feature type="compositionally biased region" description="Acidic residues" evidence="1">
    <location>
        <begin position="13"/>
        <end position="28"/>
    </location>
</feature>
<feature type="compositionally biased region" description="Basic and acidic residues" evidence="1">
    <location>
        <begin position="1"/>
        <end position="12"/>
    </location>
</feature>
<evidence type="ECO:0000256" key="1">
    <source>
        <dbReference type="SAM" id="MobiDB-lite"/>
    </source>
</evidence>
<feature type="region of interest" description="Disordered" evidence="1">
    <location>
        <begin position="1"/>
        <end position="51"/>
    </location>
</feature>
<accession>A0AAV4EW43</accession>
<evidence type="ECO:0000313" key="2">
    <source>
        <dbReference type="EMBL" id="GFR65248.1"/>
    </source>
</evidence>
<protein>
    <submittedName>
        <fullName evidence="2">Uncharacterized protein</fullName>
    </submittedName>
</protein>
<sequence length="82" mass="9141">MNIDENGKKGDDGDRENDNDDGDGEDYDAEKGSYDDDNDDDGDNEKLKTDLSMTECNKTDLYTIIGSSKDTRVVQKVMLPVK</sequence>
<dbReference type="AlphaFoldDB" id="A0AAV4EW43"/>
<organism evidence="2 3">
    <name type="scientific">Elysia marginata</name>
    <dbReference type="NCBI Taxonomy" id="1093978"/>
    <lineage>
        <taxon>Eukaryota</taxon>
        <taxon>Metazoa</taxon>
        <taxon>Spiralia</taxon>
        <taxon>Lophotrochozoa</taxon>
        <taxon>Mollusca</taxon>
        <taxon>Gastropoda</taxon>
        <taxon>Heterobranchia</taxon>
        <taxon>Euthyneura</taxon>
        <taxon>Panpulmonata</taxon>
        <taxon>Sacoglossa</taxon>
        <taxon>Placobranchoidea</taxon>
        <taxon>Plakobranchidae</taxon>
        <taxon>Elysia</taxon>
    </lineage>
</organism>
<reference evidence="2 3" key="1">
    <citation type="journal article" date="2021" name="Elife">
        <title>Chloroplast acquisition without the gene transfer in kleptoplastic sea slugs, Plakobranchus ocellatus.</title>
        <authorList>
            <person name="Maeda T."/>
            <person name="Takahashi S."/>
            <person name="Yoshida T."/>
            <person name="Shimamura S."/>
            <person name="Takaki Y."/>
            <person name="Nagai Y."/>
            <person name="Toyoda A."/>
            <person name="Suzuki Y."/>
            <person name="Arimoto A."/>
            <person name="Ishii H."/>
            <person name="Satoh N."/>
            <person name="Nishiyama T."/>
            <person name="Hasebe M."/>
            <person name="Maruyama T."/>
            <person name="Minagawa J."/>
            <person name="Obokata J."/>
            <person name="Shigenobu S."/>
        </authorList>
    </citation>
    <scope>NUCLEOTIDE SEQUENCE [LARGE SCALE GENOMIC DNA]</scope>
</reference>
<dbReference type="Proteomes" id="UP000762676">
    <property type="component" value="Unassembled WGS sequence"/>
</dbReference>
<name>A0AAV4EW43_9GAST</name>
<proteinExistence type="predicted"/>
<comment type="caution">
    <text evidence="2">The sequence shown here is derived from an EMBL/GenBank/DDBJ whole genome shotgun (WGS) entry which is preliminary data.</text>
</comment>